<feature type="chain" id="PRO_5001760525" evidence="1">
    <location>
        <begin position="20"/>
        <end position="210"/>
    </location>
</feature>
<evidence type="ECO:0000313" key="3">
    <source>
        <dbReference type="Proteomes" id="UP000028073"/>
    </source>
</evidence>
<dbReference type="RefSeq" id="WP_152558965.1">
    <property type="nucleotide sequence ID" value="NZ_JOKH01000011.1"/>
</dbReference>
<name>A0A081N0Z5_9GAMM</name>
<gene>
    <name evidence="2" type="ORF">GZ78_28190</name>
</gene>
<feature type="signal peptide" evidence="1">
    <location>
        <begin position="1"/>
        <end position="19"/>
    </location>
</feature>
<dbReference type="AlphaFoldDB" id="A0A081N0Z5"/>
<evidence type="ECO:0000313" key="2">
    <source>
        <dbReference type="EMBL" id="KEQ12118.1"/>
    </source>
</evidence>
<sequence length="210" mass="23087">MKKSLFFGLFICFVPYSLALPVNTEGSPPVKDVSDCKTHFNYTVKSSSGEWQTYVHFAAEDGTSVLPEKNCEKVAWFEKDDDDPMKVRQIQLPLVVSEGDSEILGYQLGTKSDFYGVLSITMVQMPTEGSRLREHYKLYELLVDKAYSLKKAESTPPPAMCSFVIAASGPGKPVVTPFSFHGAVCNIDPNTLSINASLKGIDQMVGIPGF</sequence>
<comment type="caution">
    <text evidence="2">The sequence shown here is derived from an EMBL/GenBank/DDBJ whole genome shotgun (WGS) entry which is preliminary data.</text>
</comment>
<proteinExistence type="predicted"/>
<dbReference type="Proteomes" id="UP000028073">
    <property type="component" value="Unassembled WGS sequence"/>
</dbReference>
<organism evidence="2 3">
    <name type="scientific">Endozoicomonas numazuensis</name>
    <dbReference type="NCBI Taxonomy" id="1137799"/>
    <lineage>
        <taxon>Bacteria</taxon>
        <taxon>Pseudomonadati</taxon>
        <taxon>Pseudomonadota</taxon>
        <taxon>Gammaproteobacteria</taxon>
        <taxon>Oceanospirillales</taxon>
        <taxon>Endozoicomonadaceae</taxon>
        <taxon>Endozoicomonas</taxon>
    </lineage>
</organism>
<reference evidence="2 3" key="1">
    <citation type="submission" date="2014-06" db="EMBL/GenBank/DDBJ databases">
        <title>Whole Genome Sequences of Three Symbiotic Endozoicomonas Bacteria.</title>
        <authorList>
            <person name="Neave M.J."/>
            <person name="Apprill A."/>
            <person name="Voolstra C.R."/>
        </authorList>
    </citation>
    <scope>NUCLEOTIDE SEQUENCE [LARGE SCALE GENOMIC DNA]</scope>
    <source>
        <strain evidence="2 3">DSM 25634</strain>
    </source>
</reference>
<protein>
    <submittedName>
        <fullName evidence="2">Uncharacterized protein</fullName>
    </submittedName>
</protein>
<evidence type="ECO:0000256" key="1">
    <source>
        <dbReference type="SAM" id="SignalP"/>
    </source>
</evidence>
<keyword evidence="1" id="KW-0732">Signal</keyword>
<dbReference type="EMBL" id="JOKH01000011">
    <property type="protein sequence ID" value="KEQ12118.1"/>
    <property type="molecule type" value="Genomic_DNA"/>
</dbReference>
<dbReference type="OrthoDB" id="9821428at2"/>
<accession>A0A081N0Z5</accession>
<keyword evidence="3" id="KW-1185">Reference proteome</keyword>